<feature type="domain" description="Exonuclease" evidence="8">
    <location>
        <begin position="11"/>
        <end position="323"/>
    </location>
</feature>
<dbReference type="InterPro" id="IPR013520">
    <property type="entry name" value="Ribonucl_H"/>
</dbReference>
<evidence type="ECO:0000256" key="4">
    <source>
        <dbReference type="ARBA" id="ARBA00022801"/>
    </source>
</evidence>
<dbReference type="InterPro" id="IPR036397">
    <property type="entry name" value="RNaseH_sf"/>
</dbReference>
<dbReference type="SUPFAM" id="SSF53098">
    <property type="entry name" value="Ribonuclease H-like"/>
    <property type="match status" value="1"/>
</dbReference>
<name>A0A0K8TMM6_TABBR</name>
<organism evidence="9">
    <name type="scientific">Tabanus bromius</name>
    <name type="common">Band-eyed brown horse fly</name>
    <dbReference type="NCBI Taxonomy" id="304241"/>
    <lineage>
        <taxon>Eukaryota</taxon>
        <taxon>Metazoa</taxon>
        <taxon>Ecdysozoa</taxon>
        <taxon>Arthropoda</taxon>
        <taxon>Hexapoda</taxon>
        <taxon>Insecta</taxon>
        <taxon>Pterygota</taxon>
        <taxon>Neoptera</taxon>
        <taxon>Endopterygota</taxon>
        <taxon>Diptera</taxon>
        <taxon>Brachycera</taxon>
        <taxon>Tabanomorpha</taxon>
        <taxon>Tabanoidea</taxon>
        <taxon>Tabanidae</taxon>
        <taxon>Tabanus</taxon>
    </lineage>
</organism>
<evidence type="ECO:0000256" key="3">
    <source>
        <dbReference type="ARBA" id="ARBA00022723"/>
    </source>
</evidence>
<keyword evidence="5 9" id="KW-0269">Exonuclease</keyword>
<keyword evidence="3" id="KW-0479">Metal-binding</keyword>
<dbReference type="PANTHER" id="PTHR13058">
    <property type="entry name" value="THREE PRIME REPAIR EXONUCLEASE 1, 2"/>
    <property type="match status" value="1"/>
</dbReference>
<dbReference type="InterPro" id="IPR040393">
    <property type="entry name" value="TREX1/2"/>
</dbReference>
<evidence type="ECO:0000259" key="8">
    <source>
        <dbReference type="SMART" id="SM00479"/>
    </source>
</evidence>
<sequence>RPTMAPKNISTFVFLDLETTNLPDFNCNKANITEIAMVACRKEDILEHTENGKLPRAKNKLVLCFNPAMMISMVAEKHSGLNNYMLEHHNKFDVNAIQSVITFVNHQSSPVCLLAHNGEGFDFPLLKKSMEKHNLSFPDDTLCCDTLLTFRELDKILKVREEKDEEERRNEINAAISALQEENEESTVVKTADKAIQTNFEEESLIENQEVTEISLWQLLCEEKNMKKLNESTPKRPTERKDIRPHKLKSATIVNGTTSNDINQQQFKSKRSLFPSKTERKPYSLPNLYERRFGRKPEISHEAEEDVIALMKVAMDYGKDFIAFVENNSIPFFTIKSKFR</sequence>
<dbReference type="PANTHER" id="PTHR13058:SF19">
    <property type="entry name" value="LD40940P"/>
    <property type="match status" value="1"/>
</dbReference>
<accession>A0A0K8TMM6</accession>
<evidence type="ECO:0000256" key="5">
    <source>
        <dbReference type="ARBA" id="ARBA00022839"/>
    </source>
</evidence>
<dbReference type="SMART" id="SM00479">
    <property type="entry name" value="EXOIII"/>
    <property type="match status" value="1"/>
</dbReference>
<evidence type="ECO:0000256" key="2">
    <source>
        <dbReference type="ARBA" id="ARBA00022722"/>
    </source>
</evidence>
<dbReference type="EMBL" id="GDAI01002006">
    <property type="protein sequence ID" value="JAI15597.1"/>
    <property type="molecule type" value="mRNA"/>
</dbReference>
<evidence type="ECO:0000256" key="6">
    <source>
        <dbReference type="ARBA" id="ARBA00022842"/>
    </source>
</evidence>
<dbReference type="GO" id="GO:0003676">
    <property type="term" value="F:nucleic acid binding"/>
    <property type="evidence" value="ECO:0007669"/>
    <property type="project" value="InterPro"/>
</dbReference>
<dbReference type="InterPro" id="IPR012337">
    <property type="entry name" value="RNaseH-like_sf"/>
</dbReference>
<evidence type="ECO:0000313" key="9">
    <source>
        <dbReference type="EMBL" id="JAI15597.1"/>
    </source>
</evidence>
<protein>
    <submittedName>
        <fullName evidence="9">Putative three prime repair exonuclease 1</fullName>
    </submittedName>
</protein>
<keyword evidence="4" id="KW-0378">Hydrolase</keyword>
<dbReference type="GO" id="GO:0046872">
    <property type="term" value="F:metal ion binding"/>
    <property type="evidence" value="ECO:0007669"/>
    <property type="project" value="UniProtKB-KW"/>
</dbReference>
<reference evidence="9" key="1">
    <citation type="journal article" date="2015" name="Insect Biochem. Mol. Biol.">
        <title>An insight into the sialome of the horse fly, Tabanus bromius.</title>
        <authorList>
            <person name="Ribeiro J.M."/>
            <person name="Kazimirova M."/>
            <person name="Takac P."/>
            <person name="Andersen J.F."/>
            <person name="Francischetti I.M."/>
        </authorList>
    </citation>
    <scope>NUCLEOTIDE SEQUENCE</scope>
</reference>
<dbReference type="GO" id="GO:0006308">
    <property type="term" value="P:DNA catabolic process"/>
    <property type="evidence" value="ECO:0007669"/>
    <property type="project" value="TreeGrafter"/>
</dbReference>
<evidence type="ECO:0000256" key="7">
    <source>
        <dbReference type="ARBA" id="ARBA00025769"/>
    </source>
</evidence>
<dbReference type="Gene3D" id="3.30.420.10">
    <property type="entry name" value="Ribonuclease H-like superfamily/Ribonuclease H"/>
    <property type="match status" value="2"/>
</dbReference>
<comment type="cofactor">
    <cofactor evidence="1">
        <name>Mg(2+)</name>
        <dbReference type="ChEBI" id="CHEBI:18420"/>
    </cofactor>
</comment>
<keyword evidence="2" id="KW-0540">Nuclease</keyword>
<dbReference type="GO" id="GO:0008296">
    <property type="term" value="F:3'-5'-DNA exonuclease activity"/>
    <property type="evidence" value="ECO:0007669"/>
    <property type="project" value="TreeGrafter"/>
</dbReference>
<dbReference type="GO" id="GO:0005737">
    <property type="term" value="C:cytoplasm"/>
    <property type="evidence" value="ECO:0007669"/>
    <property type="project" value="TreeGrafter"/>
</dbReference>
<comment type="similarity">
    <text evidence="7">Belongs to the exonuclease superfamily. TREX family.</text>
</comment>
<keyword evidence="6" id="KW-0460">Magnesium</keyword>
<proteinExistence type="evidence at transcript level"/>
<feature type="non-terminal residue" evidence="9">
    <location>
        <position position="1"/>
    </location>
</feature>
<dbReference type="AlphaFoldDB" id="A0A0K8TMM6"/>
<evidence type="ECO:0000256" key="1">
    <source>
        <dbReference type="ARBA" id="ARBA00001946"/>
    </source>
</evidence>